<dbReference type="SUPFAM" id="SSF52540">
    <property type="entry name" value="P-loop containing nucleoside triphosphate hydrolases"/>
    <property type="match status" value="1"/>
</dbReference>
<comment type="caution">
    <text evidence="12">The sequence shown here is derived from an EMBL/GenBank/DDBJ whole genome shotgun (WGS) entry which is preliminary data.</text>
</comment>
<dbReference type="GO" id="GO:0005524">
    <property type="term" value="F:ATP binding"/>
    <property type="evidence" value="ECO:0007669"/>
    <property type="project" value="UniProtKB-UniRule"/>
</dbReference>
<dbReference type="SUPFAM" id="SSF48334">
    <property type="entry name" value="DNA repair protein MutS, domain III"/>
    <property type="match status" value="1"/>
</dbReference>
<evidence type="ECO:0000313" key="13">
    <source>
        <dbReference type="Proteomes" id="UP000280842"/>
    </source>
</evidence>
<dbReference type="CDD" id="cd03284">
    <property type="entry name" value="ABC_MutS1"/>
    <property type="match status" value="1"/>
</dbReference>
<dbReference type="OrthoDB" id="9802448at2"/>
<comment type="similarity">
    <text evidence="1 9 10">Belongs to the DNA mismatch repair MutS family.</text>
</comment>
<reference evidence="12 13" key="1">
    <citation type="submission" date="2018-10" db="EMBL/GenBank/DDBJ databases">
        <title>Genomic Encyclopedia of Archaeal and Bacterial Type Strains, Phase II (KMG-II): from individual species to whole genera.</title>
        <authorList>
            <person name="Goeker M."/>
        </authorList>
    </citation>
    <scope>NUCLEOTIDE SEQUENCE [LARGE SCALE GENOMIC DNA]</scope>
    <source>
        <strain evidence="12 13">VM1</strain>
    </source>
</reference>
<gene>
    <name evidence="9" type="primary">mutS</name>
    <name evidence="12" type="ORF">CLV39_0705</name>
</gene>
<dbReference type="GO" id="GO:0140664">
    <property type="term" value="F:ATP-dependent DNA damage sensor activity"/>
    <property type="evidence" value="ECO:0007669"/>
    <property type="project" value="InterPro"/>
</dbReference>
<dbReference type="InterPro" id="IPR017261">
    <property type="entry name" value="DNA_mismatch_repair_MutS/MSH"/>
</dbReference>
<dbReference type="RefSeq" id="WP_121922846.1">
    <property type="nucleotide sequence ID" value="NZ_REFO01000011.1"/>
</dbReference>
<keyword evidence="6 9" id="KW-0238">DNA-binding</keyword>
<dbReference type="InterPro" id="IPR036678">
    <property type="entry name" value="MutS_con_dom_sf"/>
</dbReference>
<evidence type="ECO:0000256" key="7">
    <source>
        <dbReference type="ARBA" id="ARBA00023204"/>
    </source>
</evidence>
<dbReference type="Gene3D" id="3.40.1170.10">
    <property type="entry name" value="DNA repair protein MutS, domain I"/>
    <property type="match status" value="1"/>
</dbReference>
<dbReference type="InterPro" id="IPR007696">
    <property type="entry name" value="DNA_mismatch_repair_MutS_core"/>
</dbReference>
<dbReference type="Pfam" id="PF01624">
    <property type="entry name" value="MutS_I"/>
    <property type="match status" value="1"/>
</dbReference>
<dbReference type="PROSITE" id="PS00486">
    <property type="entry name" value="DNA_MISMATCH_REPAIR_2"/>
    <property type="match status" value="1"/>
</dbReference>
<dbReference type="Gene3D" id="3.30.420.110">
    <property type="entry name" value="MutS, connector domain"/>
    <property type="match status" value="1"/>
</dbReference>
<dbReference type="PIRSF" id="PIRSF037677">
    <property type="entry name" value="DNA_mis_repair_Msh6"/>
    <property type="match status" value="1"/>
</dbReference>
<dbReference type="Pfam" id="PF05192">
    <property type="entry name" value="MutS_III"/>
    <property type="match status" value="1"/>
</dbReference>
<dbReference type="Pfam" id="PF05188">
    <property type="entry name" value="MutS_II"/>
    <property type="match status" value="1"/>
</dbReference>
<evidence type="ECO:0000256" key="8">
    <source>
        <dbReference type="ARBA" id="ARBA00024647"/>
    </source>
</evidence>
<keyword evidence="13" id="KW-1185">Reference proteome</keyword>
<dbReference type="Gene3D" id="3.40.50.300">
    <property type="entry name" value="P-loop containing nucleotide triphosphate hydrolases"/>
    <property type="match status" value="1"/>
</dbReference>
<dbReference type="SMART" id="SM00534">
    <property type="entry name" value="MUTSac"/>
    <property type="match status" value="1"/>
</dbReference>
<dbReference type="GO" id="GO:0030983">
    <property type="term" value="F:mismatched DNA binding"/>
    <property type="evidence" value="ECO:0007669"/>
    <property type="project" value="InterPro"/>
</dbReference>
<dbReference type="InterPro" id="IPR045076">
    <property type="entry name" value="MutS"/>
</dbReference>
<dbReference type="AlphaFoldDB" id="A0A3M0C281"/>
<dbReference type="GO" id="GO:0003684">
    <property type="term" value="F:damaged DNA binding"/>
    <property type="evidence" value="ECO:0007669"/>
    <property type="project" value="UniProtKB-UniRule"/>
</dbReference>
<feature type="domain" description="DNA mismatch repair proteins mutS family" evidence="11">
    <location>
        <begin position="677"/>
        <end position="693"/>
    </location>
</feature>
<keyword evidence="7 9" id="KW-0234">DNA repair</keyword>
<evidence type="ECO:0000256" key="5">
    <source>
        <dbReference type="ARBA" id="ARBA00022840"/>
    </source>
</evidence>
<dbReference type="NCBIfam" id="NF003810">
    <property type="entry name" value="PRK05399.1"/>
    <property type="match status" value="1"/>
</dbReference>
<evidence type="ECO:0000256" key="3">
    <source>
        <dbReference type="ARBA" id="ARBA00022741"/>
    </source>
</evidence>
<dbReference type="InterPro" id="IPR007860">
    <property type="entry name" value="DNA_mmatch_repair_MutS_con_dom"/>
</dbReference>
<evidence type="ECO:0000256" key="10">
    <source>
        <dbReference type="RuleBase" id="RU003756"/>
    </source>
</evidence>
<evidence type="ECO:0000313" key="12">
    <source>
        <dbReference type="EMBL" id="RMA97052.1"/>
    </source>
</evidence>
<dbReference type="PANTHER" id="PTHR11361">
    <property type="entry name" value="DNA MISMATCH REPAIR PROTEIN MUTS FAMILY MEMBER"/>
    <property type="match status" value="1"/>
</dbReference>
<accession>A0A3M0C281</accession>
<protein>
    <recommendedName>
        <fullName evidence="2 9">DNA mismatch repair protein MutS</fullName>
    </recommendedName>
</protein>
<dbReference type="InterPro" id="IPR016151">
    <property type="entry name" value="DNA_mismatch_repair_MutS_N"/>
</dbReference>
<dbReference type="FunFam" id="3.40.1170.10:FF:000001">
    <property type="entry name" value="DNA mismatch repair protein MutS"/>
    <property type="match status" value="1"/>
</dbReference>
<dbReference type="InterPro" id="IPR007861">
    <property type="entry name" value="DNA_mismatch_repair_MutS_clamp"/>
</dbReference>
<comment type="function">
    <text evidence="8 9">This protein is involved in the repair of mismatches in DNA. It is possible that it carries out the mismatch recognition step. This protein has a weak ATPase activity.</text>
</comment>
<evidence type="ECO:0000256" key="9">
    <source>
        <dbReference type="HAMAP-Rule" id="MF_00096"/>
    </source>
</evidence>
<dbReference type="GO" id="GO:0006298">
    <property type="term" value="P:mismatch repair"/>
    <property type="evidence" value="ECO:0007669"/>
    <property type="project" value="UniProtKB-UniRule"/>
</dbReference>
<dbReference type="SUPFAM" id="SSF53150">
    <property type="entry name" value="DNA repair protein MutS, domain II"/>
    <property type="match status" value="1"/>
</dbReference>
<keyword evidence="5 9" id="KW-0067">ATP-binding</keyword>
<name>A0A3M0C281_9AQUI</name>
<dbReference type="PANTHER" id="PTHR11361:SF34">
    <property type="entry name" value="DNA MISMATCH REPAIR PROTEIN MSH1, MITOCHONDRIAL"/>
    <property type="match status" value="1"/>
</dbReference>
<dbReference type="Proteomes" id="UP000280842">
    <property type="component" value="Unassembled WGS sequence"/>
</dbReference>
<dbReference type="Pfam" id="PF05190">
    <property type="entry name" value="MutS_IV"/>
    <property type="match status" value="1"/>
</dbReference>
<dbReference type="GO" id="GO:0005829">
    <property type="term" value="C:cytosol"/>
    <property type="evidence" value="ECO:0007669"/>
    <property type="project" value="TreeGrafter"/>
</dbReference>
<sequence length="867" mass="100661">MAEKETPMLAQYNKIKAKYPEELLLFRLGDFYELFYEDAHIGARELNIALTKKRVGKDKYIPMCGIPYHSADSYITRLVLKGYKVAICEQLEDASKAKGIVKRDVIRVITPGTFFENEKLKSALMAIDKVKGKYPISYLDLSTGDFIAGILDKDELISFIGKFQPKEILVRPEFDTSEIEEHFKHLFFSKISEELFSNYKELFNYFNIQDYKSFGFTEKEKAVLPVITAIFNYAKATQKSFLPFIKKPKPYREDIYMRIDYHAQKHLEIVSSNEGNISLFNVINKTLTGMGKRKLRYFLLHPLKNKKEIQKRQQAVEELLDNELREEIKKYLKEIFDVERLVSKISSNTLTPRDMISLRTSLDKIQQLKQLSDKFNSEYLKQLFKQIEDFEYLVDKLYRYLEDNPPIHLKEGGLIKKGVDKYLDELKEIREKGDKWIKEFQERERQRTGISSLKVGFNKVMGYYIEITKPNLKFVPPEYKRRQTLSNAERFTTDELQSFEEKILSADEKINALEYEIFMSLRDEVNLLSDKIAKTAQAVGEIDAVVSLAQIAIEKNWIKPEITDDYDLVVEEGQHPVIVNFNPDFVPNSLKMDKNSYFHIITGPNMAGKSTFIRQSAVLIVLSHIGSFIPARYAKIPVVDAIFTRIGSADALAKGLSTFMVEMLEMANIINNATEKSFIVLDEVGRGTSTYDGLSLAWAISEYIAKNIKAKTLFATHYHELTSLENEIPQVKNFYMHIKEEGKEIRFTYKVLEGFTNKSYGIHVAKLAGIKNEIIERAYEILEKFENSEKIKTSEETNILKQPEKRYNEIKEDLEELPIFKQLKVIEEENKYKEIIEYLKNIDIGNITPLQALNILNELKNKIKNDR</sequence>
<dbReference type="NCBIfam" id="TIGR01070">
    <property type="entry name" value="mutS1"/>
    <property type="match status" value="1"/>
</dbReference>
<evidence type="ECO:0000256" key="2">
    <source>
        <dbReference type="ARBA" id="ARBA00021982"/>
    </source>
</evidence>
<dbReference type="InterPro" id="IPR005748">
    <property type="entry name" value="DNA_mismatch_repair_MutS"/>
</dbReference>
<feature type="binding site" evidence="9">
    <location>
        <begin position="603"/>
        <end position="610"/>
    </location>
    <ligand>
        <name>ATP</name>
        <dbReference type="ChEBI" id="CHEBI:30616"/>
    </ligand>
</feature>
<dbReference type="InterPro" id="IPR027417">
    <property type="entry name" value="P-loop_NTPase"/>
</dbReference>
<dbReference type="SUPFAM" id="SSF55271">
    <property type="entry name" value="DNA repair protein MutS, domain I"/>
    <property type="match status" value="1"/>
</dbReference>
<evidence type="ECO:0000256" key="1">
    <source>
        <dbReference type="ARBA" id="ARBA00006271"/>
    </source>
</evidence>
<dbReference type="InterPro" id="IPR000432">
    <property type="entry name" value="DNA_mismatch_repair_MutS_C"/>
</dbReference>
<organism evidence="12 13">
    <name type="scientific">Hydrogenothermus marinus</name>
    <dbReference type="NCBI Taxonomy" id="133270"/>
    <lineage>
        <taxon>Bacteria</taxon>
        <taxon>Pseudomonadati</taxon>
        <taxon>Aquificota</taxon>
        <taxon>Aquificia</taxon>
        <taxon>Aquificales</taxon>
        <taxon>Hydrogenothermaceae</taxon>
        <taxon>Hydrogenothermus</taxon>
    </lineage>
</organism>
<dbReference type="InterPro" id="IPR007695">
    <property type="entry name" value="DNA_mismatch_repair_MutS-lik_N"/>
</dbReference>
<dbReference type="HAMAP" id="MF_00096">
    <property type="entry name" value="MutS"/>
    <property type="match status" value="1"/>
</dbReference>
<keyword evidence="3 9" id="KW-0547">Nucleotide-binding</keyword>
<evidence type="ECO:0000256" key="6">
    <source>
        <dbReference type="ARBA" id="ARBA00023125"/>
    </source>
</evidence>
<dbReference type="InterPro" id="IPR036187">
    <property type="entry name" value="DNA_mismatch_repair_MutS_sf"/>
</dbReference>
<dbReference type="Gene3D" id="1.10.1420.10">
    <property type="match status" value="2"/>
</dbReference>
<evidence type="ECO:0000256" key="4">
    <source>
        <dbReference type="ARBA" id="ARBA00022763"/>
    </source>
</evidence>
<dbReference type="EMBL" id="REFO01000011">
    <property type="protein sequence ID" value="RMA97052.1"/>
    <property type="molecule type" value="Genomic_DNA"/>
</dbReference>
<keyword evidence="4 9" id="KW-0227">DNA damage</keyword>
<dbReference type="Pfam" id="PF00488">
    <property type="entry name" value="MutS_V"/>
    <property type="match status" value="1"/>
</dbReference>
<dbReference type="SMART" id="SM00533">
    <property type="entry name" value="MUTSd"/>
    <property type="match status" value="1"/>
</dbReference>
<evidence type="ECO:0000259" key="11">
    <source>
        <dbReference type="PROSITE" id="PS00486"/>
    </source>
</evidence>
<dbReference type="FunFam" id="3.40.50.300:FF:000870">
    <property type="entry name" value="MutS protein homolog 4"/>
    <property type="match status" value="1"/>
</dbReference>
<proteinExistence type="inferred from homology"/>